<evidence type="ECO:0000313" key="3">
    <source>
        <dbReference type="Proteomes" id="UP000023152"/>
    </source>
</evidence>
<evidence type="ECO:0000313" key="2">
    <source>
        <dbReference type="EMBL" id="ETO19982.1"/>
    </source>
</evidence>
<organism evidence="2 3">
    <name type="scientific">Reticulomyxa filosa</name>
    <dbReference type="NCBI Taxonomy" id="46433"/>
    <lineage>
        <taxon>Eukaryota</taxon>
        <taxon>Sar</taxon>
        <taxon>Rhizaria</taxon>
        <taxon>Retaria</taxon>
        <taxon>Foraminifera</taxon>
        <taxon>Monothalamids</taxon>
        <taxon>Reticulomyxidae</taxon>
        <taxon>Reticulomyxa</taxon>
    </lineage>
</organism>
<accession>X6N3U9</accession>
<keyword evidence="3" id="KW-1185">Reference proteome</keyword>
<feature type="compositionally biased region" description="Basic and acidic residues" evidence="1">
    <location>
        <begin position="219"/>
        <end position="231"/>
    </location>
</feature>
<sequence>MEKGLGQVKNQLGLRRKIGTHISEALHVNSNELEVMFLVMSNIGFEIHAVLVSSEHSVHFSDVKLLFEDQMEKQSIHRAIESAFQLKQGSFSLVFHLGVKKHYASVTSDRLQQLSSYRLSNASIEKHKLSVPSISVQFPPFELQKQLGIHVPQIHENLEMTPVDEKVSQGIQQITENHEREEDSNRHQDIVGRLASSRQSDVGIEIELETDSTVNAVDSEAHKAKQRERFASRSRLSRRIGSDLGSFSKPNLGTPIPLETVTHDKGNTDSQEEL</sequence>
<feature type="region of interest" description="Disordered" evidence="1">
    <location>
        <begin position="218"/>
        <end position="274"/>
    </location>
</feature>
<dbReference type="AlphaFoldDB" id="X6N3U9"/>
<name>X6N3U9_RETFI</name>
<comment type="caution">
    <text evidence="2">The sequence shown here is derived from an EMBL/GenBank/DDBJ whole genome shotgun (WGS) entry which is preliminary data.</text>
</comment>
<dbReference type="EMBL" id="ASPP01013075">
    <property type="protein sequence ID" value="ETO19982.1"/>
    <property type="molecule type" value="Genomic_DNA"/>
</dbReference>
<dbReference type="Proteomes" id="UP000023152">
    <property type="component" value="Unassembled WGS sequence"/>
</dbReference>
<reference evidence="2 3" key="1">
    <citation type="journal article" date="2013" name="Curr. Biol.">
        <title>The Genome of the Foraminiferan Reticulomyxa filosa.</title>
        <authorList>
            <person name="Glockner G."/>
            <person name="Hulsmann N."/>
            <person name="Schleicher M."/>
            <person name="Noegel A.A."/>
            <person name="Eichinger L."/>
            <person name="Gallinger C."/>
            <person name="Pawlowski J."/>
            <person name="Sierra R."/>
            <person name="Euteneuer U."/>
            <person name="Pillet L."/>
            <person name="Moustafa A."/>
            <person name="Platzer M."/>
            <person name="Groth M."/>
            <person name="Szafranski K."/>
            <person name="Schliwa M."/>
        </authorList>
    </citation>
    <scope>NUCLEOTIDE SEQUENCE [LARGE SCALE GENOMIC DNA]</scope>
</reference>
<evidence type="ECO:0000256" key="1">
    <source>
        <dbReference type="SAM" id="MobiDB-lite"/>
    </source>
</evidence>
<protein>
    <submittedName>
        <fullName evidence="2">Uncharacterized protein</fullName>
    </submittedName>
</protein>
<proteinExistence type="predicted"/>
<gene>
    <name evidence="2" type="ORF">RFI_17237</name>
</gene>